<reference evidence="1" key="1">
    <citation type="submission" date="2014-11" db="EMBL/GenBank/DDBJ databases">
        <authorList>
            <person name="Amaro Gonzalez C."/>
        </authorList>
    </citation>
    <scope>NUCLEOTIDE SEQUENCE</scope>
</reference>
<evidence type="ECO:0000313" key="1">
    <source>
        <dbReference type="EMBL" id="JAH72802.1"/>
    </source>
</evidence>
<dbReference type="AlphaFoldDB" id="A0A0E9V451"/>
<reference evidence="1" key="2">
    <citation type="journal article" date="2015" name="Fish Shellfish Immunol.">
        <title>Early steps in the European eel (Anguilla anguilla)-Vibrio vulnificus interaction in the gills: Role of the RtxA13 toxin.</title>
        <authorList>
            <person name="Callol A."/>
            <person name="Pajuelo D."/>
            <person name="Ebbesson L."/>
            <person name="Teles M."/>
            <person name="MacKenzie S."/>
            <person name="Amaro C."/>
        </authorList>
    </citation>
    <scope>NUCLEOTIDE SEQUENCE</scope>
</reference>
<dbReference type="EMBL" id="GBXM01035775">
    <property type="protein sequence ID" value="JAH72802.1"/>
    <property type="molecule type" value="Transcribed_RNA"/>
</dbReference>
<organism evidence="1">
    <name type="scientific">Anguilla anguilla</name>
    <name type="common">European freshwater eel</name>
    <name type="synonym">Muraena anguilla</name>
    <dbReference type="NCBI Taxonomy" id="7936"/>
    <lineage>
        <taxon>Eukaryota</taxon>
        <taxon>Metazoa</taxon>
        <taxon>Chordata</taxon>
        <taxon>Craniata</taxon>
        <taxon>Vertebrata</taxon>
        <taxon>Euteleostomi</taxon>
        <taxon>Actinopterygii</taxon>
        <taxon>Neopterygii</taxon>
        <taxon>Teleostei</taxon>
        <taxon>Anguilliformes</taxon>
        <taxon>Anguillidae</taxon>
        <taxon>Anguilla</taxon>
    </lineage>
</organism>
<name>A0A0E9V451_ANGAN</name>
<sequence>MEGPCYISLSKALNLLCFSKYPPL</sequence>
<accession>A0A0E9V451</accession>
<proteinExistence type="predicted"/>
<protein>
    <submittedName>
        <fullName evidence="1">Uncharacterized protein</fullName>
    </submittedName>
</protein>